<dbReference type="InterPro" id="IPR032474">
    <property type="entry name" value="Argonaute_N"/>
</dbReference>
<proteinExistence type="inferred from homology"/>
<sequence>MLPRGGRGDGGTGRGGADHQRGRGGGTRGPGYGVAHGGGGDTPYTGPDVRTLCRDMTSLAIGGVATSRGTQGTPIQLIANHYRLEGLEDITCLLYEIDIRLIRGDGRGTLAMTAAPAALGVEGRRLRNDRKADNRQILDQMTREWPEVFADRMYAFDGQKYLYSGRQLALPPGAGQQPRVVNIQFDGQPVQTFEVRISFTKPIAFNVINGYFAGKNRAPSDEDFREAIQALEIVLRYVSGGIRVPIGRNLYATTGRKAIVGTNAEIAFGHSQAIQVTQTGLTLNVDRTATLILSAGSLPEFIAKEFRIQDIRRQVFDEELIQRVTKRIKGLKIYTNHIAGQKRRYFVETMTWMRPHDHQFPDQNGNITSVEQYFKQHYKTELELRNVPLIKTRGSGNTHLPVEVCHLYENQPMPKKLVTPAMTREIVTASNSQSPTTRFGRIQQSVEEVATESRDLMASFGMTKGLSLAPIRLTGRVLKAPTLQGSQNRVKLGQPLNRYLVFIVSEAVRKDLKAYFNPFFTQLVSTGREMGIAIRALSTTTKPPELQNCEYRSVADIRGAFKAAAVDTQMIFFVIPDVNDIYYGIKFCGDVEYGIPTQCILDKHLMSTPRGYFSNILLKINAKLNGQNQVLQPSDRPSAIVSPRVGPQSLTRRTMVVGVDVTHPGTNPLANERVVSSIAASVASYDPEFSKFMVTIAGQPLNTEIIPNYDDMFVTHLKTFMAKNNMILPQSVIVYRDGVSDGQFAHVKENEIPLIEKAFHRLNPRFEFKVTVFVVQKRHHTRFVAYDRIVNYKGKEQNIPAGTVVDHTITNPLHNEFHLCSHKGLLGTSRHGKYVCLRDDHNLSEDQKQQMSYYLCHTYCRSATPISIPTPVQYAHLAAYRAKQHIAAQNVEFEFRVRDETNDRKEEREARNIALLNDKVSINPKIILSPYFA</sequence>
<dbReference type="PROSITE" id="PS50822">
    <property type="entry name" value="PIWI"/>
    <property type="match status" value="1"/>
</dbReference>
<evidence type="ECO:0000313" key="5">
    <source>
        <dbReference type="EMBL" id="CAD7650483.1"/>
    </source>
</evidence>
<comment type="similarity">
    <text evidence="1">Belongs to the argonaute family.</text>
</comment>
<feature type="compositionally biased region" description="Gly residues" evidence="2">
    <location>
        <begin position="23"/>
        <end position="41"/>
    </location>
</feature>
<dbReference type="Proteomes" id="UP000728032">
    <property type="component" value="Unassembled WGS sequence"/>
</dbReference>
<dbReference type="SUPFAM" id="SSF53098">
    <property type="entry name" value="Ribonuclease H-like"/>
    <property type="match status" value="1"/>
</dbReference>
<accession>A0A7R9LYW5</accession>
<dbReference type="Gene3D" id="2.170.260.10">
    <property type="entry name" value="paz domain"/>
    <property type="match status" value="1"/>
</dbReference>
<dbReference type="InterPro" id="IPR036397">
    <property type="entry name" value="RNaseH_sf"/>
</dbReference>
<dbReference type="Gene3D" id="3.40.50.2300">
    <property type="match status" value="1"/>
</dbReference>
<dbReference type="GO" id="GO:0003723">
    <property type="term" value="F:RNA binding"/>
    <property type="evidence" value="ECO:0007669"/>
    <property type="project" value="InterPro"/>
</dbReference>
<keyword evidence="6" id="KW-1185">Reference proteome</keyword>
<organism evidence="5">
    <name type="scientific">Oppiella nova</name>
    <dbReference type="NCBI Taxonomy" id="334625"/>
    <lineage>
        <taxon>Eukaryota</taxon>
        <taxon>Metazoa</taxon>
        <taxon>Ecdysozoa</taxon>
        <taxon>Arthropoda</taxon>
        <taxon>Chelicerata</taxon>
        <taxon>Arachnida</taxon>
        <taxon>Acari</taxon>
        <taxon>Acariformes</taxon>
        <taxon>Sarcoptiformes</taxon>
        <taxon>Oribatida</taxon>
        <taxon>Brachypylina</taxon>
        <taxon>Oppioidea</taxon>
        <taxon>Oppiidae</taxon>
        <taxon>Oppiella</taxon>
    </lineage>
</organism>
<dbReference type="GO" id="GO:0034587">
    <property type="term" value="P:piRNA processing"/>
    <property type="evidence" value="ECO:0007669"/>
    <property type="project" value="UniProtKB-ARBA"/>
</dbReference>
<evidence type="ECO:0008006" key="7">
    <source>
        <dbReference type="Google" id="ProtNLM"/>
    </source>
</evidence>
<dbReference type="SUPFAM" id="SSF101690">
    <property type="entry name" value="PAZ domain"/>
    <property type="match status" value="1"/>
</dbReference>
<dbReference type="CDD" id="cd02846">
    <property type="entry name" value="PAZ_argonaute_like"/>
    <property type="match status" value="1"/>
</dbReference>
<feature type="region of interest" description="Disordered" evidence="2">
    <location>
        <begin position="1"/>
        <end position="47"/>
    </location>
</feature>
<feature type="domain" description="Piwi" evidence="4">
    <location>
        <begin position="570"/>
        <end position="887"/>
    </location>
</feature>
<evidence type="ECO:0000259" key="4">
    <source>
        <dbReference type="PROSITE" id="PS50822"/>
    </source>
</evidence>
<dbReference type="Pfam" id="PF02171">
    <property type="entry name" value="Piwi"/>
    <property type="match status" value="1"/>
</dbReference>
<reference evidence="5" key="1">
    <citation type="submission" date="2020-11" db="EMBL/GenBank/DDBJ databases">
        <authorList>
            <person name="Tran Van P."/>
        </authorList>
    </citation>
    <scope>NUCLEOTIDE SEQUENCE</scope>
</reference>
<dbReference type="InterPro" id="IPR036085">
    <property type="entry name" value="PAZ_dom_sf"/>
</dbReference>
<dbReference type="AlphaFoldDB" id="A0A7R9LYW5"/>
<evidence type="ECO:0000256" key="2">
    <source>
        <dbReference type="SAM" id="MobiDB-lite"/>
    </source>
</evidence>
<dbReference type="Gene3D" id="3.30.420.10">
    <property type="entry name" value="Ribonuclease H-like superfamily/Ribonuclease H"/>
    <property type="match status" value="1"/>
</dbReference>
<protein>
    <recommendedName>
        <fullName evidence="7">Piwi domain-containing protein</fullName>
    </recommendedName>
</protein>
<dbReference type="PANTHER" id="PTHR22891">
    <property type="entry name" value="EUKARYOTIC TRANSLATION INITIATION FACTOR 2C"/>
    <property type="match status" value="1"/>
</dbReference>
<dbReference type="OrthoDB" id="6500565at2759"/>
<dbReference type="Pfam" id="PF16486">
    <property type="entry name" value="ArgoN"/>
    <property type="match status" value="1"/>
</dbReference>
<evidence type="ECO:0000256" key="1">
    <source>
        <dbReference type="RuleBase" id="RU361178"/>
    </source>
</evidence>
<dbReference type="InterPro" id="IPR012337">
    <property type="entry name" value="RNaseH-like_sf"/>
</dbReference>
<dbReference type="Pfam" id="PF02170">
    <property type="entry name" value="PAZ"/>
    <property type="match status" value="1"/>
</dbReference>
<feature type="domain" description="PAZ" evidence="3">
    <location>
        <begin position="316"/>
        <end position="409"/>
    </location>
</feature>
<dbReference type="SMART" id="SM00949">
    <property type="entry name" value="PAZ"/>
    <property type="match status" value="1"/>
</dbReference>
<name>A0A7R9LYW5_9ACAR</name>
<evidence type="ECO:0000259" key="3">
    <source>
        <dbReference type="PROSITE" id="PS50821"/>
    </source>
</evidence>
<dbReference type="EMBL" id="OC918979">
    <property type="protein sequence ID" value="CAD7650483.1"/>
    <property type="molecule type" value="Genomic_DNA"/>
</dbReference>
<dbReference type="PROSITE" id="PS50821">
    <property type="entry name" value="PAZ"/>
    <property type="match status" value="1"/>
</dbReference>
<gene>
    <name evidence="5" type="ORF">ONB1V03_LOCUS7832</name>
</gene>
<dbReference type="SMART" id="SM00950">
    <property type="entry name" value="Piwi"/>
    <property type="match status" value="1"/>
</dbReference>
<dbReference type="InterPro" id="IPR003100">
    <property type="entry name" value="PAZ_dom"/>
</dbReference>
<dbReference type="EMBL" id="CAJPVJ010004154">
    <property type="protein sequence ID" value="CAG2168342.1"/>
    <property type="molecule type" value="Genomic_DNA"/>
</dbReference>
<dbReference type="InterPro" id="IPR003165">
    <property type="entry name" value="Piwi"/>
</dbReference>
<evidence type="ECO:0000313" key="6">
    <source>
        <dbReference type="Proteomes" id="UP000728032"/>
    </source>
</evidence>